<protein>
    <submittedName>
        <fullName evidence="2">Uncharacterized protein LOC118344715</fullName>
    </submittedName>
</protein>
<accession>A0A6P9E146</accession>
<dbReference type="RefSeq" id="XP_035541770.1">
    <property type="nucleotide sequence ID" value="XM_035685877.1"/>
</dbReference>
<dbReference type="GeneID" id="118344715"/>
<keyword evidence="1" id="KW-1185">Reference proteome</keyword>
<proteinExistence type="predicted"/>
<dbReference type="InParanoid" id="A0A6P9E146"/>
<dbReference type="Proteomes" id="UP000235220">
    <property type="component" value="Chromosome 15"/>
</dbReference>
<name>A0A6P9E146_JUGRE</name>
<sequence length="173" mass="19265">MAITTLSRPMVPPVSNRRSTLAPTSLFFAWSLSLVSTAHPHRFLIILAFPTAVSHHRRLQPRRSTTTSNPWTQQHLPHASFVVQPLRMVKILPLPKQRIIELHVMMTKSEGVAECTGAACVLQHARAALLVSVLDVKSVVSLIAAAKPASTLLGMRRLESPKALYFSFFIFFF</sequence>
<evidence type="ECO:0000313" key="2">
    <source>
        <dbReference type="RefSeq" id="XP_035541770.1"/>
    </source>
</evidence>
<dbReference type="AlphaFoldDB" id="A0A6P9E146"/>
<organism evidence="1 2">
    <name type="scientific">Juglans regia</name>
    <name type="common">English walnut</name>
    <dbReference type="NCBI Taxonomy" id="51240"/>
    <lineage>
        <taxon>Eukaryota</taxon>
        <taxon>Viridiplantae</taxon>
        <taxon>Streptophyta</taxon>
        <taxon>Embryophyta</taxon>
        <taxon>Tracheophyta</taxon>
        <taxon>Spermatophyta</taxon>
        <taxon>Magnoliopsida</taxon>
        <taxon>eudicotyledons</taxon>
        <taxon>Gunneridae</taxon>
        <taxon>Pentapetalae</taxon>
        <taxon>rosids</taxon>
        <taxon>fabids</taxon>
        <taxon>Fagales</taxon>
        <taxon>Juglandaceae</taxon>
        <taxon>Juglans</taxon>
    </lineage>
</organism>
<dbReference type="KEGG" id="jre:118344715"/>
<gene>
    <name evidence="2" type="primary">LOC118344715</name>
</gene>
<reference evidence="2" key="1">
    <citation type="submission" date="2025-08" db="UniProtKB">
        <authorList>
            <consortium name="RefSeq"/>
        </authorList>
    </citation>
    <scope>IDENTIFICATION</scope>
    <source>
        <tissue evidence="2">Leaves</tissue>
    </source>
</reference>
<evidence type="ECO:0000313" key="1">
    <source>
        <dbReference type="Proteomes" id="UP000235220"/>
    </source>
</evidence>